<keyword evidence="3 4" id="KW-0732">Signal</keyword>
<evidence type="ECO:0000256" key="2">
    <source>
        <dbReference type="ARBA" id="ARBA00022448"/>
    </source>
</evidence>
<dbReference type="GO" id="GO:0015833">
    <property type="term" value="P:peptide transport"/>
    <property type="evidence" value="ECO:0007669"/>
    <property type="project" value="TreeGrafter"/>
</dbReference>
<dbReference type="GO" id="GO:0030288">
    <property type="term" value="C:outer membrane-bounded periplasmic space"/>
    <property type="evidence" value="ECO:0007669"/>
    <property type="project" value="UniProtKB-ARBA"/>
</dbReference>
<dbReference type="CDD" id="cd08514">
    <property type="entry name" value="PBP2_AppA_like"/>
    <property type="match status" value="1"/>
</dbReference>
<sequence>MNKFFCMRSVFPAAAAVILALCLPAFSGAVWEKDDTGQAFGDRIIFGSVGEASNLIPYLSTDSASHEVADLIFVAPLRYNADLQIEPWAAETFSVEDEGRFLRFTLRKGILWEDGRELTAEDVAFTYRLVIDPATASPYADDFLRVKEFRVTGRYSFEARYENFFARAVASWMNPVLPKHILEGQDIRKTPFSRKPLGAGAYRLKDWAPGSRITLAASPTYFMGRPRIAEVVYRIIPDNASMFMETRANRLDVMNLSPLQYLRETDGPAWEANFDKYHYLASVYVFLGFNMEHPFFKDVRVRRAISLAVNRDDIVKGVLLGQGVPAFGPFMPGTWAYHPALSPVRQNVEAAAALLAEAGFADNDGDGVLERDGRPFSFTILTNQGNDQRILTAEVIQNELAAVGIDARIRTVEWAAFIREFVDKGRFDAVILGWTIPQDPDIYTIWHSSQAREGGLNFTRYISSEVDALLEEARTTPDQSVRAALYRRFQEVLDREQPYCFLFVPYALPLVQRRFMGIKPALAGIMYNFDEWWVPKSAQRYTVTP</sequence>
<accession>A0A1J1DYL9</accession>
<dbReference type="PANTHER" id="PTHR30290:SF38">
    <property type="entry name" value="D,D-DIPEPTIDE-BINDING PERIPLASMIC PROTEIN DDPA-RELATED"/>
    <property type="match status" value="1"/>
</dbReference>
<evidence type="ECO:0000256" key="3">
    <source>
        <dbReference type="ARBA" id="ARBA00022729"/>
    </source>
</evidence>
<dbReference type="PIRSF" id="PIRSF002741">
    <property type="entry name" value="MppA"/>
    <property type="match status" value="1"/>
</dbReference>
<evidence type="ECO:0000256" key="1">
    <source>
        <dbReference type="ARBA" id="ARBA00005695"/>
    </source>
</evidence>
<protein>
    <submittedName>
        <fullName evidence="6">Oligopeptide/dipeptide ABC transporter substrate-binding protein DppA</fullName>
    </submittedName>
</protein>
<feature type="chain" id="PRO_5009618644" evidence="4">
    <location>
        <begin position="28"/>
        <end position="545"/>
    </location>
</feature>
<dbReference type="InterPro" id="IPR000914">
    <property type="entry name" value="SBP_5_dom"/>
</dbReference>
<comment type="similarity">
    <text evidence="1">Belongs to the bacterial solute-binding protein 5 family.</text>
</comment>
<feature type="domain" description="Solute-binding protein family 5" evidence="5">
    <location>
        <begin position="84"/>
        <end position="449"/>
    </location>
</feature>
<proteinExistence type="inferred from homology"/>
<dbReference type="Gene3D" id="3.10.105.10">
    <property type="entry name" value="Dipeptide-binding Protein, Domain 3"/>
    <property type="match status" value="1"/>
</dbReference>
<dbReference type="AlphaFoldDB" id="A0A1J1DYL9"/>
<keyword evidence="2" id="KW-0813">Transport</keyword>
<dbReference type="GO" id="GO:1904680">
    <property type="term" value="F:peptide transmembrane transporter activity"/>
    <property type="evidence" value="ECO:0007669"/>
    <property type="project" value="TreeGrafter"/>
</dbReference>
<keyword evidence="7" id="KW-1185">Reference proteome</keyword>
<dbReference type="FunFam" id="3.10.105.10:FF:000006">
    <property type="entry name" value="Peptide ABC transporter substrate-binding protein"/>
    <property type="match status" value="1"/>
</dbReference>
<dbReference type="GO" id="GO:0043190">
    <property type="term" value="C:ATP-binding cassette (ABC) transporter complex"/>
    <property type="evidence" value="ECO:0007669"/>
    <property type="project" value="InterPro"/>
</dbReference>
<evidence type="ECO:0000256" key="4">
    <source>
        <dbReference type="SAM" id="SignalP"/>
    </source>
</evidence>
<dbReference type="SUPFAM" id="SSF53850">
    <property type="entry name" value="Periplasmic binding protein-like II"/>
    <property type="match status" value="1"/>
</dbReference>
<feature type="signal peptide" evidence="4">
    <location>
        <begin position="1"/>
        <end position="27"/>
    </location>
</feature>
<dbReference type="InterPro" id="IPR039424">
    <property type="entry name" value="SBP_5"/>
</dbReference>
<name>A0A1J1DYL9_9BACT</name>
<dbReference type="OrthoDB" id="9772924at2"/>
<reference evidence="6 7" key="1">
    <citation type="journal article" date="2017" name="ISME J.">
        <title>Genome of 'Ca. Desulfovibrio trichonymphae', an H2-oxidizing bacterium in a tripartite symbiotic system within a protist cell in the termite gut.</title>
        <authorList>
            <person name="Kuwahara H."/>
            <person name="Yuki M."/>
            <person name="Izawa K."/>
            <person name="Ohkuma M."/>
            <person name="Hongoh Y."/>
        </authorList>
    </citation>
    <scope>NUCLEOTIDE SEQUENCE [LARGE SCALE GENOMIC DNA]</scope>
    <source>
        <strain evidence="6 7">Rs-N31</strain>
    </source>
</reference>
<dbReference type="Proteomes" id="UP000242645">
    <property type="component" value="Chromosome"/>
</dbReference>
<dbReference type="Pfam" id="PF00496">
    <property type="entry name" value="SBP_bac_5"/>
    <property type="match status" value="1"/>
</dbReference>
<dbReference type="Gene3D" id="3.40.190.10">
    <property type="entry name" value="Periplasmic binding protein-like II"/>
    <property type="match status" value="1"/>
</dbReference>
<dbReference type="EMBL" id="AP017368">
    <property type="protein sequence ID" value="BAV92214.1"/>
    <property type="molecule type" value="Genomic_DNA"/>
</dbReference>
<dbReference type="PANTHER" id="PTHR30290">
    <property type="entry name" value="PERIPLASMIC BINDING COMPONENT OF ABC TRANSPORTER"/>
    <property type="match status" value="1"/>
</dbReference>
<dbReference type="RefSeq" id="WP_096399726.1">
    <property type="nucleotide sequence ID" value="NZ_AP017368.1"/>
</dbReference>
<evidence type="ECO:0000313" key="7">
    <source>
        <dbReference type="Proteomes" id="UP000242645"/>
    </source>
</evidence>
<organism evidence="6 7">
    <name type="scientific">Candidatus Desulfovibrio trichonymphae</name>
    <dbReference type="NCBI Taxonomy" id="1725232"/>
    <lineage>
        <taxon>Bacteria</taxon>
        <taxon>Pseudomonadati</taxon>
        <taxon>Thermodesulfobacteriota</taxon>
        <taxon>Desulfovibrionia</taxon>
        <taxon>Desulfovibrionales</taxon>
        <taxon>Desulfovibrionaceae</taxon>
        <taxon>Desulfovibrio</taxon>
    </lineage>
</organism>
<gene>
    <name evidence="6" type="primary">dppA</name>
    <name evidence="6" type="ORF">RSDT_0702</name>
</gene>
<dbReference type="KEGG" id="dtr:RSDT_0702"/>
<evidence type="ECO:0000259" key="5">
    <source>
        <dbReference type="Pfam" id="PF00496"/>
    </source>
</evidence>
<evidence type="ECO:0000313" key="6">
    <source>
        <dbReference type="EMBL" id="BAV92214.1"/>
    </source>
</evidence>
<dbReference type="InterPro" id="IPR030678">
    <property type="entry name" value="Peptide/Ni-bd"/>
</dbReference>
<dbReference type="Gene3D" id="3.90.76.10">
    <property type="entry name" value="Dipeptide-binding Protein, Domain 1"/>
    <property type="match status" value="1"/>
</dbReference>